<dbReference type="InterPro" id="IPR025665">
    <property type="entry name" value="Beta-barrel_OMP_2"/>
</dbReference>
<dbReference type="STRING" id="1121884.SAMN02745131_01267"/>
<dbReference type="Proteomes" id="UP000184048">
    <property type="component" value="Unassembled WGS sequence"/>
</dbReference>
<evidence type="ECO:0000313" key="4">
    <source>
        <dbReference type="Proteomes" id="UP000184048"/>
    </source>
</evidence>
<evidence type="ECO:0000313" key="3">
    <source>
        <dbReference type="EMBL" id="SHE86179.1"/>
    </source>
</evidence>
<name>A0A1M4WY68_9BACT</name>
<accession>A0A1M4WY68</accession>
<dbReference type="OrthoDB" id="947434at2"/>
<sequence length="213" mass="22849">MINHFFTNSKTKNFMRTRSLFFSIAAFLCCSFTLQAQVNVNFGLKGGANFSTFIGSEALTEETLIAPHLGALAQITIGEDNEGFLSYALQPEIVYSMQGAKIDNQKTVLSYVNIPIMIQRYVASSGFYIESGPQVGFLVSAKAKADGISADIKSELKPVDFALNVGLGYKFGSGFGINARYNIGLTSIDKNGSDVKNATISAGLFYVLGSGGE</sequence>
<dbReference type="Pfam" id="PF13568">
    <property type="entry name" value="OMP_b-brl_2"/>
    <property type="match status" value="1"/>
</dbReference>
<proteinExistence type="predicted"/>
<keyword evidence="1" id="KW-0732">Signal</keyword>
<feature type="chain" id="PRO_5009908207" evidence="1">
    <location>
        <begin position="37"/>
        <end position="213"/>
    </location>
</feature>
<reference evidence="3 4" key="1">
    <citation type="submission" date="2016-11" db="EMBL/GenBank/DDBJ databases">
        <authorList>
            <person name="Jaros S."/>
            <person name="Januszkiewicz K."/>
            <person name="Wedrychowicz H."/>
        </authorList>
    </citation>
    <scope>NUCLEOTIDE SEQUENCE [LARGE SCALE GENOMIC DNA]</scope>
    <source>
        <strain evidence="3 4">DSM 18119</strain>
    </source>
</reference>
<gene>
    <name evidence="3" type="ORF">SAMN02745131_01267</name>
</gene>
<evidence type="ECO:0000259" key="2">
    <source>
        <dbReference type="Pfam" id="PF13568"/>
    </source>
</evidence>
<protein>
    <submittedName>
        <fullName evidence="3">Outer membrane protein beta-barrel domain-containing protein</fullName>
    </submittedName>
</protein>
<keyword evidence="4" id="KW-1185">Reference proteome</keyword>
<evidence type="ECO:0000256" key="1">
    <source>
        <dbReference type="SAM" id="SignalP"/>
    </source>
</evidence>
<organism evidence="3 4">
    <name type="scientific">Flavisolibacter ginsengisoli DSM 18119</name>
    <dbReference type="NCBI Taxonomy" id="1121884"/>
    <lineage>
        <taxon>Bacteria</taxon>
        <taxon>Pseudomonadati</taxon>
        <taxon>Bacteroidota</taxon>
        <taxon>Chitinophagia</taxon>
        <taxon>Chitinophagales</taxon>
        <taxon>Chitinophagaceae</taxon>
        <taxon>Flavisolibacter</taxon>
    </lineage>
</organism>
<feature type="signal peptide" evidence="1">
    <location>
        <begin position="1"/>
        <end position="36"/>
    </location>
</feature>
<dbReference type="AlphaFoldDB" id="A0A1M4WY68"/>
<dbReference type="EMBL" id="FQUU01000004">
    <property type="protein sequence ID" value="SHE86179.1"/>
    <property type="molecule type" value="Genomic_DNA"/>
</dbReference>
<feature type="domain" description="Outer membrane protein beta-barrel" evidence="2">
    <location>
        <begin position="35"/>
        <end position="189"/>
    </location>
</feature>